<keyword evidence="7 9" id="KW-0472">Membrane</keyword>
<dbReference type="GO" id="GO:0005765">
    <property type="term" value="C:lysosomal membrane"/>
    <property type="evidence" value="ECO:0007669"/>
    <property type="project" value="UniProtKB-SubCell"/>
</dbReference>
<dbReference type="AlphaFoldDB" id="A0A914Y2B3"/>
<protein>
    <submittedName>
        <fullName evidence="12">LITAF domain-containing protein</fullName>
    </submittedName>
</protein>
<keyword evidence="5" id="KW-0479">Metal-binding</keyword>
<proteinExistence type="inferred from homology"/>
<feature type="transmembrane region" description="Helical" evidence="9">
    <location>
        <begin position="69"/>
        <end position="94"/>
    </location>
</feature>
<dbReference type="PANTHER" id="PTHR23292">
    <property type="entry name" value="LIPOPOLYSACCHARIDE-INDUCED TUMOR NECROSIS FACTOR-ALPHA FACTOR"/>
    <property type="match status" value="1"/>
</dbReference>
<keyword evidence="9" id="KW-1133">Transmembrane helix</keyword>
<dbReference type="PROSITE" id="PS51837">
    <property type="entry name" value="LITAF"/>
    <property type="match status" value="1"/>
</dbReference>
<dbReference type="GO" id="GO:0031902">
    <property type="term" value="C:late endosome membrane"/>
    <property type="evidence" value="ECO:0007669"/>
    <property type="project" value="UniProtKB-SubCell"/>
</dbReference>
<evidence type="ECO:0000256" key="6">
    <source>
        <dbReference type="ARBA" id="ARBA00022833"/>
    </source>
</evidence>
<evidence type="ECO:0000313" key="11">
    <source>
        <dbReference type="Proteomes" id="UP000887577"/>
    </source>
</evidence>
<feature type="region of interest" description="Disordered" evidence="8">
    <location>
        <begin position="1"/>
        <end position="24"/>
    </location>
</feature>
<dbReference type="WBParaSite" id="PSU_v2.g13592.t1">
    <property type="protein sequence ID" value="PSU_v2.g13592.t1"/>
    <property type="gene ID" value="PSU_v2.g13592"/>
</dbReference>
<sequence length="118" mass="12556">MEYQKEGGGSGGGTNGGGPMPMPMPMPVPPPPLYSATMVIPILGPYPMSIKCPHCYVQTFSEVHYSSGLATYLLSGGCCLLGGALGCFLIPFCLDSAKDVHHFCPHCKNFIGRYKRIG</sequence>
<evidence type="ECO:0000259" key="10">
    <source>
        <dbReference type="PROSITE" id="PS51837"/>
    </source>
</evidence>
<evidence type="ECO:0000256" key="4">
    <source>
        <dbReference type="ARBA" id="ARBA00005975"/>
    </source>
</evidence>
<evidence type="ECO:0000256" key="9">
    <source>
        <dbReference type="SAM" id="Phobius"/>
    </source>
</evidence>
<keyword evidence="9" id="KW-0812">Transmembrane</keyword>
<reference evidence="12" key="1">
    <citation type="submission" date="2022-11" db="UniProtKB">
        <authorList>
            <consortium name="WormBaseParasite"/>
        </authorList>
    </citation>
    <scope>IDENTIFICATION</scope>
</reference>
<evidence type="ECO:0000256" key="5">
    <source>
        <dbReference type="ARBA" id="ARBA00022723"/>
    </source>
</evidence>
<dbReference type="PANTHER" id="PTHR23292:SF6">
    <property type="entry name" value="FI16602P1-RELATED"/>
    <property type="match status" value="1"/>
</dbReference>
<organism evidence="11 12">
    <name type="scientific">Panagrolaimus superbus</name>
    <dbReference type="NCBI Taxonomy" id="310955"/>
    <lineage>
        <taxon>Eukaryota</taxon>
        <taxon>Metazoa</taxon>
        <taxon>Ecdysozoa</taxon>
        <taxon>Nematoda</taxon>
        <taxon>Chromadorea</taxon>
        <taxon>Rhabditida</taxon>
        <taxon>Tylenchina</taxon>
        <taxon>Panagrolaimomorpha</taxon>
        <taxon>Panagrolaimoidea</taxon>
        <taxon>Panagrolaimidae</taxon>
        <taxon>Panagrolaimus</taxon>
    </lineage>
</organism>
<dbReference type="InterPro" id="IPR037519">
    <property type="entry name" value="LITAF_fam"/>
</dbReference>
<name>A0A914Y2B3_9BILA</name>
<evidence type="ECO:0000256" key="8">
    <source>
        <dbReference type="SAM" id="MobiDB-lite"/>
    </source>
</evidence>
<evidence type="ECO:0000256" key="7">
    <source>
        <dbReference type="ARBA" id="ARBA00023136"/>
    </source>
</evidence>
<dbReference type="Pfam" id="PF10601">
    <property type="entry name" value="zf-LITAF-like"/>
    <property type="match status" value="1"/>
</dbReference>
<keyword evidence="11" id="KW-1185">Reference proteome</keyword>
<comment type="similarity">
    <text evidence="4">Belongs to the CDIP1/LITAF family.</text>
</comment>
<dbReference type="InterPro" id="IPR006629">
    <property type="entry name" value="LITAF"/>
</dbReference>
<accession>A0A914Y2B3</accession>
<dbReference type="SMART" id="SM00714">
    <property type="entry name" value="LITAF"/>
    <property type="match status" value="1"/>
</dbReference>
<evidence type="ECO:0000256" key="3">
    <source>
        <dbReference type="ARBA" id="ARBA00004630"/>
    </source>
</evidence>
<feature type="compositionally biased region" description="Gly residues" evidence="8">
    <location>
        <begin position="1"/>
        <end position="19"/>
    </location>
</feature>
<dbReference type="Proteomes" id="UP000887577">
    <property type="component" value="Unplaced"/>
</dbReference>
<feature type="domain" description="LITAF" evidence="10">
    <location>
        <begin position="30"/>
        <end position="116"/>
    </location>
</feature>
<keyword evidence="6" id="KW-0862">Zinc</keyword>
<dbReference type="GO" id="GO:0008270">
    <property type="term" value="F:zinc ion binding"/>
    <property type="evidence" value="ECO:0007669"/>
    <property type="project" value="TreeGrafter"/>
</dbReference>
<comment type="subcellular location">
    <subcellularLocation>
        <location evidence="2">Endosome membrane</location>
        <topology evidence="2">Peripheral membrane protein</topology>
    </subcellularLocation>
    <subcellularLocation>
        <location evidence="1">Late endosome membrane</location>
    </subcellularLocation>
    <subcellularLocation>
        <location evidence="3">Lysosome membrane</location>
        <topology evidence="3">Peripheral membrane protein</topology>
        <orientation evidence="3">Cytoplasmic side</orientation>
    </subcellularLocation>
</comment>
<evidence type="ECO:0000256" key="1">
    <source>
        <dbReference type="ARBA" id="ARBA00004414"/>
    </source>
</evidence>
<evidence type="ECO:0000313" key="12">
    <source>
        <dbReference type="WBParaSite" id="PSU_v2.g13592.t1"/>
    </source>
</evidence>
<evidence type="ECO:0000256" key="2">
    <source>
        <dbReference type="ARBA" id="ARBA00004481"/>
    </source>
</evidence>